<keyword evidence="1" id="KW-1133">Transmembrane helix</keyword>
<organism evidence="2 3">
    <name type="scientific">Blautia obeum</name>
    <dbReference type="NCBI Taxonomy" id="40520"/>
    <lineage>
        <taxon>Bacteria</taxon>
        <taxon>Bacillati</taxon>
        <taxon>Bacillota</taxon>
        <taxon>Clostridia</taxon>
        <taxon>Lachnospirales</taxon>
        <taxon>Lachnospiraceae</taxon>
        <taxon>Blautia</taxon>
    </lineage>
</organism>
<feature type="transmembrane region" description="Helical" evidence="1">
    <location>
        <begin position="161"/>
        <end position="187"/>
    </location>
</feature>
<reference evidence="2 3" key="1">
    <citation type="submission" date="2015-09" db="EMBL/GenBank/DDBJ databases">
        <authorList>
            <consortium name="Pathogen Informatics"/>
        </authorList>
    </citation>
    <scope>NUCLEOTIDE SEQUENCE [LARGE SCALE GENOMIC DNA]</scope>
    <source>
        <strain evidence="2 3">2789STDY5834957</strain>
    </source>
</reference>
<evidence type="ECO:0000313" key="3">
    <source>
        <dbReference type="Proteomes" id="UP000095762"/>
    </source>
</evidence>
<gene>
    <name evidence="2" type="ORF">ERS852569_00222</name>
</gene>
<name>A0A174PNE0_9FIRM</name>
<dbReference type="RefSeq" id="WP_278275467.1">
    <property type="nucleotide sequence ID" value="NZ_CZBP01000001.1"/>
</dbReference>
<dbReference type="EMBL" id="CZBP01000001">
    <property type="protein sequence ID" value="CUP62523.1"/>
    <property type="molecule type" value="Genomic_DNA"/>
</dbReference>
<accession>A0A174PNE0</accession>
<keyword evidence="1" id="KW-0812">Transmembrane</keyword>
<dbReference type="Proteomes" id="UP000095762">
    <property type="component" value="Unassembled WGS sequence"/>
</dbReference>
<sequence length="221" mass="24866">MAELITLMLLYSATALILLLIWIQVAAAKAPHVCGSEKDRTHLGFSDRKELNMEYLVAYLILFAVCLLTVARIIPYQIPLVLVLIYAAKKQGKYKPDGLLPACHLYRIIYFYRQPWKDSAVQQFSGKNAGREILTAVLASQIMSNVSATLLLSGFTDNYRALIVGTNIGDLGTLIASMASLISFKYIAKENRNLRGKYLGIFTVLNIVFMIFLLILYFFLR</sequence>
<evidence type="ECO:0000313" key="2">
    <source>
        <dbReference type="EMBL" id="CUP62523.1"/>
    </source>
</evidence>
<proteinExistence type="predicted"/>
<dbReference type="AlphaFoldDB" id="A0A174PNE0"/>
<evidence type="ECO:0000256" key="1">
    <source>
        <dbReference type="SAM" id="Phobius"/>
    </source>
</evidence>
<feature type="transmembrane region" description="Helical" evidence="1">
    <location>
        <begin position="199"/>
        <end position="220"/>
    </location>
</feature>
<feature type="transmembrane region" description="Helical" evidence="1">
    <location>
        <begin position="56"/>
        <end position="86"/>
    </location>
</feature>
<keyword evidence="1" id="KW-0472">Membrane</keyword>
<protein>
    <submittedName>
        <fullName evidence="2">Uncharacterized protein</fullName>
    </submittedName>
</protein>